<feature type="region of interest" description="Disordered" evidence="1">
    <location>
        <begin position="113"/>
        <end position="153"/>
    </location>
</feature>
<organism evidence="4 5">
    <name type="scientific">Streptomyces pathocidini</name>
    <dbReference type="NCBI Taxonomy" id="1650571"/>
    <lineage>
        <taxon>Bacteria</taxon>
        <taxon>Bacillati</taxon>
        <taxon>Actinomycetota</taxon>
        <taxon>Actinomycetes</taxon>
        <taxon>Kitasatosporales</taxon>
        <taxon>Streptomycetaceae</taxon>
        <taxon>Streptomyces</taxon>
    </lineage>
</organism>
<reference evidence="4 5" key="1">
    <citation type="submission" date="2024-10" db="EMBL/GenBank/DDBJ databases">
        <title>The Natural Products Discovery Center: Release of the First 8490 Sequenced Strains for Exploring Actinobacteria Biosynthetic Diversity.</title>
        <authorList>
            <person name="Kalkreuter E."/>
            <person name="Kautsar S.A."/>
            <person name="Yang D."/>
            <person name="Bader C.D."/>
            <person name="Teijaro C.N."/>
            <person name="Fluegel L."/>
            <person name="Davis C.M."/>
            <person name="Simpson J.R."/>
            <person name="Lauterbach L."/>
            <person name="Steele A.D."/>
            <person name="Gui C."/>
            <person name="Meng S."/>
            <person name="Li G."/>
            <person name="Viehrig K."/>
            <person name="Ye F."/>
            <person name="Su P."/>
            <person name="Kiefer A.F."/>
            <person name="Nichols A."/>
            <person name="Cepeda A.J."/>
            <person name="Yan W."/>
            <person name="Fan B."/>
            <person name="Jiang Y."/>
            <person name="Adhikari A."/>
            <person name="Zheng C.-J."/>
            <person name="Schuster L."/>
            <person name="Cowan T.M."/>
            <person name="Smanski M.J."/>
            <person name="Chevrette M.G."/>
            <person name="De Carvalho L.P.S."/>
            <person name="Shen B."/>
        </authorList>
    </citation>
    <scope>NUCLEOTIDE SEQUENCE [LARGE SCALE GENOMIC DNA]</scope>
    <source>
        <strain evidence="4 5">NPDC020327</strain>
    </source>
</reference>
<dbReference type="Proteomes" id="UP001611548">
    <property type="component" value="Unassembled WGS sequence"/>
</dbReference>
<feature type="region of interest" description="Disordered" evidence="1">
    <location>
        <begin position="37"/>
        <end position="80"/>
    </location>
</feature>
<evidence type="ECO:0000313" key="4">
    <source>
        <dbReference type="EMBL" id="MFI1964752.1"/>
    </source>
</evidence>
<evidence type="ECO:0000313" key="5">
    <source>
        <dbReference type="Proteomes" id="UP001611548"/>
    </source>
</evidence>
<dbReference type="Pfam" id="PF10708">
    <property type="entry name" value="DUF2510"/>
    <property type="match status" value="1"/>
</dbReference>
<accession>A0ABW7UTL0</accession>
<sequence>MTTPPGWYPDPGHPGHGPLLERWWDGSAWTDYTREPQGAVTARIPSQQPDFGPPRHPGTFHQSPAFPGYEPGYEPLPPRDGGSRGKVIAFAAVAGVLVAAIVGGIVLLNTTEGGAESADSKPGAGSDRRPGPGESDGPAAPGKGARTAPDEVNGISLPVLDGWRAGRSGSGGAAVTTGAYPCPGDRDVTCVRGGAFSHPALSSGRTAEKIAKADIEKNAEESYGADPESGKEVYGGITGHKELKSTPVTVAGEKGYLVRWKVETEHGQGGYVQSLVFTSPVTKDFVLVRFGFDAGGQAPPPADMDRITKGIAPLRAGADGGAV</sequence>
<keyword evidence="2" id="KW-0812">Transmembrane</keyword>
<dbReference type="EMBL" id="JBIRWE010000004">
    <property type="protein sequence ID" value="MFI1964752.1"/>
    <property type="molecule type" value="Genomic_DNA"/>
</dbReference>
<gene>
    <name evidence="4" type="ORF">ACH429_11625</name>
</gene>
<evidence type="ECO:0000259" key="3">
    <source>
        <dbReference type="Pfam" id="PF10708"/>
    </source>
</evidence>
<feature type="domain" description="DUF2510" evidence="3">
    <location>
        <begin position="5"/>
        <end position="39"/>
    </location>
</feature>
<evidence type="ECO:0000256" key="2">
    <source>
        <dbReference type="SAM" id="Phobius"/>
    </source>
</evidence>
<protein>
    <submittedName>
        <fullName evidence="4">DUF2510 domain-containing protein</fullName>
    </submittedName>
</protein>
<dbReference type="InterPro" id="IPR018929">
    <property type="entry name" value="DUF2510"/>
</dbReference>
<proteinExistence type="predicted"/>
<name>A0ABW7UTL0_9ACTN</name>
<comment type="caution">
    <text evidence="4">The sequence shown here is derived from an EMBL/GenBank/DDBJ whole genome shotgun (WGS) entry which is preliminary data.</text>
</comment>
<keyword evidence="2" id="KW-0472">Membrane</keyword>
<evidence type="ECO:0000256" key="1">
    <source>
        <dbReference type="SAM" id="MobiDB-lite"/>
    </source>
</evidence>
<keyword evidence="5" id="KW-1185">Reference proteome</keyword>
<feature type="transmembrane region" description="Helical" evidence="2">
    <location>
        <begin position="87"/>
        <end position="108"/>
    </location>
</feature>
<dbReference type="RefSeq" id="WP_055472073.1">
    <property type="nucleotide sequence ID" value="NZ_JBIRWE010000004.1"/>
</dbReference>
<keyword evidence="2" id="KW-1133">Transmembrane helix</keyword>